<evidence type="ECO:0000256" key="2">
    <source>
        <dbReference type="ARBA" id="ARBA00022737"/>
    </source>
</evidence>
<dbReference type="PROSITE" id="PS01074">
    <property type="entry name" value="TERPENE_SYNTHASES"/>
    <property type="match status" value="1"/>
</dbReference>
<dbReference type="SFLD" id="SFLDG01016">
    <property type="entry name" value="Prenyltransferase_Like_2"/>
    <property type="match status" value="1"/>
</dbReference>
<name>A0A0L0DDB5_THETB</name>
<dbReference type="PANTHER" id="PTHR11764:SF20">
    <property type="entry name" value="LANOSTEROL SYNTHASE"/>
    <property type="match status" value="1"/>
</dbReference>
<organism evidence="7 8">
    <name type="scientific">Thecamonas trahens ATCC 50062</name>
    <dbReference type="NCBI Taxonomy" id="461836"/>
    <lineage>
        <taxon>Eukaryota</taxon>
        <taxon>Apusozoa</taxon>
        <taxon>Apusomonadida</taxon>
        <taxon>Apusomonadidae</taxon>
        <taxon>Thecamonas</taxon>
    </lineage>
</organism>
<feature type="domain" description="Squalene cyclase N-terminal" evidence="6">
    <location>
        <begin position="7"/>
        <end position="255"/>
    </location>
</feature>
<dbReference type="CDD" id="cd02892">
    <property type="entry name" value="SQCY_1"/>
    <property type="match status" value="1"/>
</dbReference>
<sequence length="649" mass="72920">MVRGFDFLSAIITEDGHWANDYGGPLFLMPGLIITAYITGTELGEPVKLEMIRYLTGKQTEEGGWGLHIESPTTMFGTALNYVSMRILGVPADDTRMARARAWMRENGSALSVPSWGKFWLAVLGVYEWDGLYPVPPELWLLPEWLPLHPSRWWVHCRIVYLPMGYLYGRKAVGPITPLIVALRNELYNAPYFSIDWPAARANICPADYYTPHTTLHRALFKSLAAYEAVHSTTLRQAALDMTIDHIRAEDENSSYICIGPVNKAINMLCRFFADGGVSEAVTKHADRLADYLWLAGDGMKMQGYNGSQLWDTAFTLHAYLASPLKERYIATLDAGYEYINICQVRDNVPNMVKYYRHESKGAWPFSTRIHTHPISDCTSLALRVCLSIRQLSSLVPRADRIAPERLFDAVNVILSLQNNHANGGWATYELQRSPPWIEAFNPSETFGAIMVDYEYVECTSECVQALVAFHAQFPDHRAKEIRAAIKRGVKFIESIQLPDGSWYGSWAVCFTYGTWFGVEGLIAAGRKPTAKSLVKACAFLVANQNSDGGWGESFLSSSEKVYSPCESQVVNTAWALLALIKARHPDRVPIDAGIRYLVSKQLPDGNWTEERIKGVFNANCSISYLAYKNVFPLWALAEYTSHYPKAKL</sequence>
<dbReference type="GO" id="GO:0016104">
    <property type="term" value="P:triterpenoid biosynthetic process"/>
    <property type="evidence" value="ECO:0007669"/>
    <property type="project" value="InterPro"/>
</dbReference>
<dbReference type="PANTHER" id="PTHR11764">
    <property type="entry name" value="TERPENE CYCLASE/MUTASE FAMILY MEMBER"/>
    <property type="match status" value="1"/>
</dbReference>
<dbReference type="InterPro" id="IPR002365">
    <property type="entry name" value="Terpene_synthase_CS"/>
</dbReference>
<keyword evidence="2" id="KW-0677">Repeat</keyword>
<dbReference type="OMA" id="CWARQTI"/>
<dbReference type="EC" id="5.4.99.-" evidence="4"/>
<accession>A0A0L0DDB5</accession>
<evidence type="ECO:0000313" key="8">
    <source>
        <dbReference type="Proteomes" id="UP000054408"/>
    </source>
</evidence>
<dbReference type="FunFam" id="1.50.10.20:FF:000002">
    <property type="entry name" value="Terpene cyclase/mutase family member"/>
    <property type="match status" value="1"/>
</dbReference>
<comment type="similarity">
    <text evidence="1 4">Belongs to the terpene cyclase/mutase family.</text>
</comment>
<dbReference type="eggNOG" id="KOG0497">
    <property type="taxonomic scope" value="Eukaryota"/>
</dbReference>
<dbReference type="SUPFAM" id="SSF48239">
    <property type="entry name" value="Terpenoid cyclases/Protein prenyltransferases"/>
    <property type="match status" value="2"/>
</dbReference>
<dbReference type="InterPro" id="IPR018333">
    <property type="entry name" value="Squalene_cyclase"/>
</dbReference>
<dbReference type="Pfam" id="PF13243">
    <property type="entry name" value="SQHop_cyclase_C"/>
    <property type="match status" value="1"/>
</dbReference>
<dbReference type="OrthoDB" id="21502at2759"/>
<dbReference type="GO" id="GO:0031559">
    <property type="term" value="F:oxidosqualene cyclase activity"/>
    <property type="evidence" value="ECO:0007669"/>
    <property type="project" value="UniProtKB-ARBA"/>
</dbReference>
<evidence type="ECO:0000259" key="5">
    <source>
        <dbReference type="Pfam" id="PF13243"/>
    </source>
</evidence>
<keyword evidence="3 4" id="KW-0413">Isomerase</keyword>
<feature type="domain" description="Squalene cyclase C-terminal" evidence="5">
    <location>
        <begin position="308"/>
        <end position="641"/>
    </location>
</feature>
<dbReference type="EMBL" id="GL349461">
    <property type="protein sequence ID" value="KNC50324.1"/>
    <property type="molecule type" value="Genomic_DNA"/>
</dbReference>
<gene>
    <name evidence="7" type="ORF">AMSG_06807</name>
</gene>
<dbReference type="NCBIfam" id="TIGR01787">
    <property type="entry name" value="squalene_cyclas"/>
    <property type="match status" value="1"/>
</dbReference>
<proteinExistence type="inferred from homology"/>
<protein>
    <recommendedName>
        <fullName evidence="4">Terpene cyclase/mutase family member</fullName>
        <ecNumber evidence="4">5.4.99.-</ecNumber>
    </recommendedName>
</protein>
<keyword evidence="8" id="KW-1185">Reference proteome</keyword>
<dbReference type="GO" id="GO:0005811">
    <property type="term" value="C:lipid droplet"/>
    <property type="evidence" value="ECO:0007669"/>
    <property type="project" value="InterPro"/>
</dbReference>
<dbReference type="Proteomes" id="UP000054408">
    <property type="component" value="Unassembled WGS sequence"/>
</dbReference>
<evidence type="ECO:0000313" key="7">
    <source>
        <dbReference type="EMBL" id="KNC50324.1"/>
    </source>
</evidence>
<dbReference type="STRING" id="461836.A0A0L0DDB5"/>
<evidence type="ECO:0000256" key="4">
    <source>
        <dbReference type="RuleBase" id="RU362003"/>
    </source>
</evidence>
<evidence type="ECO:0000256" key="1">
    <source>
        <dbReference type="ARBA" id="ARBA00009755"/>
    </source>
</evidence>
<dbReference type="InterPro" id="IPR032697">
    <property type="entry name" value="SQ_cyclase_N"/>
</dbReference>
<dbReference type="InterPro" id="IPR008930">
    <property type="entry name" value="Terpenoid_cyclase/PrenylTrfase"/>
</dbReference>
<dbReference type="RefSeq" id="XP_013756870.1">
    <property type="nucleotide sequence ID" value="XM_013901416.1"/>
</dbReference>
<evidence type="ECO:0000256" key="3">
    <source>
        <dbReference type="ARBA" id="ARBA00023235"/>
    </source>
</evidence>
<reference evidence="7 8" key="1">
    <citation type="submission" date="2010-05" db="EMBL/GenBank/DDBJ databases">
        <title>The Genome Sequence of Thecamonas trahens ATCC 50062.</title>
        <authorList>
            <consortium name="The Broad Institute Genome Sequencing Platform"/>
            <person name="Russ C."/>
            <person name="Cuomo C."/>
            <person name="Shea T."/>
            <person name="Young S.K."/>
            <person name="Zeng Q."/>
            <person name="Koehrsen M."/>
            <person name="Haas B."/>
            <person name="Borodovsky M."/>
            <person name="Guigo R."/>
            <person name="Alvarado L."/>
            <person name="Berlin A."/>
            <person name="Bochicchio J."/>
            <person name="Borenstein D."/>
            <person name="Chapman S."/>
            <person name="Chen Z."/>
            <person name="Freedman E."/>
            <person name="Gellesch M."/>
            <person name="Goldberg J."/>
            <person name="Griggs A."/>
            <person name="Gujja S."/>
            <person name="Heilman E."/>
            <person name="Heiman D."/>
            <person name="Hepburn T."/>
            <person name="Howarth C."/>
            <person name="Jen D."/>
            <person name="Larson L."/>
            <person name="Mehta T."/>
            <person name="Park D."/>
            <person name="Pearson M."/>
            <person name="Roberts A."/>
            <person name="Saif S."/>
            <person name="Shenoy N."/>
            <person name="Sisk P."/>
            <person name="Stolte C."/>
            <person name="Sykes S."/>
            <person name="Thomson T."/>
            <person name="Walk T."/>
            <person name="White J."/>
            <person name="Yandava C."/>
            <person name="Burger G."/>
            <person name="Gray M.W."/>
            <person name="Holland P.W.H."/>
            <person name="King N."/>
            <person name="Lang F.B.F."/>
            <person name="Roger A.J."/>
            <person name="Ruiz-Trillo I."/>
            <person name="Lander E."/>
            <person name="Nusbaum C."/>
        </authorList>
    </citation>
    <scope>NUCLEOTIDE SEQUENCE [LARGE SCALE GENOMIC DNA]</scope>
    <source>
        <strain evidence="7 8">ATCC 50062</strain>
    </source>
</reference>
<evidence type="ECO:0000259" key="6">
    <source>
        <dbReference type="Pfam" id="PF13249"/>
    </source>
</evidence>
<dbReference type="AlphaFoldDB" id="A0A0L0DDB5"/>
<dbReference type="Gene3D" id="1.50.10.20">
    <property type="match status" value="2"/>
</dbReference>
<dbReference type="GeneID" id="25565886"/>
<dbReference type="Pfam" id="PF13249">
    <property type="entry name" value="SQHop_cyclase_N"/>
    <property type="match status" value="1"/>
</dbReference>
<dbReference type="InterPro" id="IPR032696">
    <property type="entry name" value="SQ_cyclase_C"/>
</dbReference>